<comment type="caution">
    <text evidence="9">The sequence shown here is derived from an EMBL/GenBank/DDBJ whole genome shotgun (WGS) entry which is preliminary data.</text>
</comment>
<organism evidence="9 10">
    <name type="scientific">Pedobacter polaris</name>
    <dbReference type="NCBI Taxonomy" id="2571273"/>
    <lineage>
        <taxon>Bacteria</taxon>
        <taxon>Pseudomonadati</taxon>
        <taxon>Bacteroidota</taxon>
        <taxon>Sphingobacteriia</taxon>
        <taxon>Sphingobacteriales</taxon>
        <taxon>Sphingobacteriaceae</taxon>
        <taxon>Pedobacter</taxon>
    </lineage>
</organism>
<dbReference type="Pfam" id="PF02321">
    <property type="entry name" value="OEP"/>
    <property type="match status" value="2"/>
</dbReference>
<keyword evidence="8" id="KW-0732">Signal</keyword>
<dbReference type="Gene3D" id="1.20.1600.10">
    <property type="entry name" value="Outer membrane efflux proteins (OEP)"/>
    <property type="match status" value="1"/>
</dbReference>
<evidence type="ECO:0000256" key="7">
    <source>
        <dbReference type="ARBA" id="ARBA00023237"/>
    </source>
</evidence>
<evidence type="ECO:0000256" key="5">
    <source>
        <dbReference type="ARBA" id="ARBA00022692"/>
    </source>
</evidence>
<keyword evidence="10" id="KW-1185">Reference proteome</keyword>
<dbReference type="SUPFAM" id="SSF56954">
    <property type="entry name" value="Outer membrane efflux proteins (OEP)"/>
    <property type="match status" value="1"/>
</dbReference>
<dbReference type="GO" id="GO:0009279">
    <property type="term" value="C:cell outer membrane"/>
    <property type="evidence" value="ECO:0007669"/>
    <property type="project" value="UniProtKB-SubCell"/>
</dbReference>
<evidence type="ECO:0000313" key="9">
    <source>
        <dbReference type="EMBL" id="TKC13228.1"/>
    </source>
</evidence>
<dbReference type="InterPro" id="IPR051906">
    <property type="entry name" value="TolC-like"/>
</dbReference>
<dbReference type="OrthoDB" id="367883at2"/>
<comment type="subcellular location">
    <subcellularLocation>
        <location evidence="1">Cell outer membrane</location>
    </subcellularLocation>
</comment>
<comment type="similarity">
    <text evidence="2">Belongs to the outer membrane factor (OMF) (TC 1.B.17) family.</text>
</comment>
<dbReference type="GO" id="GO:1990281">
    <property type="term" value="C:efflux pump complex"/>
    <property type="evidence" value="ECO:0007669"/>
    <property type="project" value="TreeGrafter"/>
</dbReference>
<evidence type="ECO:0000256" key="8">
    <source>
        <dbReference type="SAM" id="SignalP"/>
    </source>
</evidence>
<sequence length="446" mass="49661">MKRTLYILLFGLSLAFPAIAQQKDTTASFSLQEAISYAQTHQTSILNAKIDEQIAINTVKKTIGIGLPQVSANASFQDFLKVATSLVPGEFFGAPAGTLVPVKFGVKYNSSVGLDINQLLFDGSYLVGLKASRTYKELSVKNTGRTRIETNVAVTKAYYSVLVSNEQLALIDANLERLKKSLNDTEQMFKNGFVEKIDVDRLSVLNNNLLTERENVIRLLALNVNLLKFQMGMTVGSNLTLKDKISDIKVDQAQVLSDGQVYNKRIEYSLLQTQKKLNELDVKRYKSLFLPSLSAFGSTSANFQNDKFSNLYDTRFPTSVVGLRLSIPIISGGQKLYDLRNAKLESLKTDNNLVNLQNTIELEVAQAQTIYLNGQKSLENQKRNMDLAKEVLRVTKIKYDQGVGSSLEVTTAETSLKESQNNYINALYDMLINKVNLDKALGNINY</sequence>
<keyword evidence="7" id="KW-0998">Cell outer membrane</keyword>
<keyword evidence="4" id="KW-1134">Transmembrane beta strand</keyword>
<gene>
    <name evidence="9" type="ORF">FA048_06370</name>
</gene>
<dbReference type="PANTHER" id="PTHR30026">
    <property type="entry name" value="OUTER MEMBRANE PROTEIN TOLC"/>
    <property type="match status" value="1"/>
</dbReference>
<evidence type="ECO:0000256" key="3">
    <source>
        <dbReference type="ARBA" id="ARBA00022448"/>
    </source>
</evidence>
<dbReference type="RefSeq" id="WP_136839349.1">
    <property type="nucleotide sequence ID" value="NZ_SWBR01000001.1"/>
</dbReference>
<dbReference type="Proteomes" id="UP000309488">
    <property type="component" value="Unassembled WGS sequence"/>
</dbReference>
<dbReference type="InterPro" id="IPR003423">
    <property type="entry name" value="OMP_efflux"/>
</dbReference>
<reference evidence="9 10" key="1">
    <citation type="submission" date="2019-04" db="EMBL/GenBank/DDBJ databases">
        <title>Pedobacter sp. RP-3-22 sp. nov., isolated from Arctic soil.</title>
        <authorList>
            <person name="Dahal R.H."/>
            <person name="Kim D.-U."/>
        </authorList>
    </citation>
    <scope>NUCLEOTIDE SEQUENCE [LARGE SCALE GENOMIC DNA]</scope>
    <source>
        <strain evidence="9 10">RP-3-22</strain>
    </source>
</reference>
<evidence type="ECO:0000313" key="10">
    <source>
        <dbReference type="Proteomes" id="UP000309488"/>
    </source>
</evidence>
<dbReference type="AlphaFoldDB" id="A0A4U1CZY5"/>
<evidence type="ECO:0000256" key="4">
    <source>
        <dbReference type="ARBA" id="ARBA00022452"/>
    </source>
</evidence>
<keyword evidence="3" id="KW-0813">Transport</keyword>
<dbReference type="GO" id="GO:0015562">
    <property type="term" value="F:efflux transmembrane transporter activity"/>
    <property type="evidence" value="ECO:0007669"/>
    <property type="project" value="InterPro"/>
</dbReference>
<keyword evidence="5" id="KW-0812">Transmembrane</keyword>
<keyword evidence="6" id="KW-0472">Membrane</keyword>
<proteinExistence type="inferred from homology"/>
<evidence type="ECO:0000256" key="2">
    <source>
        <dbReference type="ARBA" id="ARBA00007613"/>
    </source>
</evidence>
<protein>
    <submittedName>
        <fullName evidence="9">TolC family protein</fullName>
    </submittedName>
</protein>
<feature type="chain" id="PRO_5020602990" evidence="8">
    <location>
        <begin position="21"/>
        <end position="446"/>
    </location>
</feature>
<dbReference type="GO" id="GO:0015288">
    <property type="term" value="F:porin activity"/>
    <property type="evidence" value="ECO:0007669"/>
    <property type="project" value="TreeGrafter"/>
</dbReference>
<name>A0A4U1CZY5_9SPHI</name>
<evidence type="ECO:0000256" key="6">
    <source>
        <dbReference type="ARBA" id="ARBA00023136"/>
    </source>
</evidence>
<dbReference type="PANTHER" id="PTHR30026:SF20">
    <property type="entry name" value="OUTER MEMBRANE PROTEIN TOLC"/>
    <property type="match status" value="1"/>
</dbReference>
<feature type="signal peptide" evidence="8">
    <location>
        <begin position="1"/>
        <end position="20"/>
    </location>
</feature>
<accession>A0A4U1CZY5</accession>
<evidence type="ECO:0000256" key="1">
    <source>
        <dbReference type="ARBA" id="ARBA00004442"/>
    </source>
</evidence>
<dbReference type="EMBL" id="SWBR01000001">
    <property type="protein sequence ID" value="TKC13228.1"/>
    <property type="molecule type" value="Genomic_DNA"/>
</dbReference>